<dbReference type="GeneTree" id="ENSGT00940000166338"/>
<sequence length="1842" mass="208488">MTINLGVKALLGWVNALKLSNREIAIDDLKDGTILLKIVCMLKKESNSHFSNSIEERFKLIADFLERDCRFCSTKGTSLSWDNIKDGVNLTVEIAKVLLLLVYHDVMNDRFTLNKLECDVEREIANLTGSFVMESNGCVYLSKGLDANLTRKHLPVAREIFERSATTSTSNVSTISSFSEDDSPVFLRTQKITFVDMQTVASTSVSRSPLQDIMNTPKFQLRKLQRQMIKERDYRDGLEKELASKLALIAQREMYDTEINGLKNELESTYGSLKKAEVEIEAKTQQLVEYQKEMIQQTEILKQHKVQTEEIIKAKDDLIEKLRKEINEQRAAIQQEIQDLKIQLEQVEQQKSEQMTRLQQHIAACENEIEKLKEIKKDKEGLLLRTEENVKCLETKLSAASCLLADKDQQINSLRKEVSVLTDKTQNHTNEIQTKEELLARLLLEKSNDQGIFSLKIQTLSVQVGELSLSLKQAEQEIQLKQEQLAKTQRENVQQREVLQQQIVTCKEEVQKLSEEMQVKNQQLSVLKKESSQQVESLEQEITALKGQLERLNESLRKAEGEVQAQKVLLTKQEQQSAHQTDALHQQLLASEERVRIAKQEIQTREEQMTMLKNQCSQQSELLHQEIQELKKEIERLGSSLKDAEDTLQSKDHLFAEQQLQSTRDVESLQSQMVAAQEEVQRLNTVVHAKEEQLILLKTETTTHSELLQQEIESLNKRVENVTNSLEVAENQAQAKEDLMAQKEQESTLQMEVLGKQSAALEEEVKRLREEIQTKEGEVDLLKADSCKESEVLQNEIQSLNSRVQILNECLKNTTEQLQVKENLLTQRETKISEEKDKFVSMITTSEEEMRNLRDQIQTKEEQLATLEREGSTHSDRLQQEIESLKSQIANMAEFLTKQEHESAHQTELLQQQLSSSEEEVRKMKEEILAGEEQMRLLKTDSSAQLELLHSEIQSLTVQAETLCSSRRKTEEDLQAKETIVAQQEQEITQQREALQSLQEKVKQVEVLKVQISSHEDEVKKLKEFESEKASLLLNAEEKLRLLQTELSAANKLVTDNEQNLITLREEVAAQADLVQIAKEEAEANEKNLAELKAKCTNQNDVLQHEIQCLKGEMEDTSLKLLAEEQMLLETQRESAEQIDVLQRQLVSTTAELKRYEEAKAAELSLKEAVHAATIKEKEALVQEKEVLIARLFQAEDNRKTLEKQLEVTLNEKERLHQAKEATERENAASRHLESVLHQELEGLKLEKEKLVKEKEKAIEMLKGDLQEQLSAKSEAAEHYKAQMEKAVSHYNGKKQLLQESHGEVVELKHSLEVKEREVKAATMENQLLILDLDKAQTNEKALLSRVASLEAQLAFADRNLREQNKIHGNGRSAAESCYLEVPFALPSVDTRAPVKRTISSDSLDQSSLEDSLNTTRKLSEPDESSTPFVRSSERLAAKRRGLKAESLETLYFTPINTRQVNREHKMEMDSAQRNPSSSVKRRRTTQVINITMTKKTPGGGEDEESFYSLAPARSHPNLNGARPASLELFDTPARMTGAASDQLIGLPGYRRSTVHLQTGSTFCAGVENEPEGAPEDWRRIAELQARNKACLPHLKSSYPVESDTGRTTAFLFTDEELRMGDPSDTIRRASTMPGQLQDSLTSHRHSLMLGHSGAAAGTRSHRLSLMPGQLPSNTVSYSQLRSPTGAKRSASTLSVHQTSPEKKVKASCFPRPLTPKNKISGPSSAHLRPALSPAGRRESMMFSIENTPKNSNYLKKGLNKLRSSTRKSPGKSSKKSPAETSARKCQENVPSRNVRTGVVRAGRIVSSKSPQVASKGQRTASRSAKSPLTASARKMMSKLKV</sequence>
<dbReference type="Gene3D" id="1.10.287.1490">
    <property type="match status" value="1"/>
</dbReference>
<feature type="compositionally biased region" description="Polar residues" evidence="6">
    <location>
        <begin position="1807"/>
        <end position="1830"/>
    </location>
</feature>
<proteinExistence type="predicted"/>
<evidence type="ECO:0000256" key="4">
    <source>
        <dbReference type="ARBA" id="ARBA00023054"/>
    </source>
</evidence>
<reference evidence="8" key="3">
    <citation type="submission" date="2025-09" db="UniProtKB">
        <authorList>
            <consortium name="Ensembl"/>
        </authorList>
    </citation>
    <scope>IDENTIFICATION</scope>
</reference>
<dbReference type="Proteomes" id="UP000007635">
    <property type="component" value="Chromosome I"/>
</dbReference>
<feature type="region of interest" description="Disordered" evidence="6">
    <location>
        <begin position="1464"/>
        <end position="1483"/>
    </location>
</feature>
<feature type="domain" description="Nuclear mitotic apparatus protein 1 N-terminal hook" evidence="7">
    <location>
        <begin position="5"/>
        <end position="152"/>
    </location>
</feature>
<feature type="compositionally biased region" description="Basic residues" evidence="6">
    <location>
        <begin position="1761"/>
        <end position="1775"/>
    </location>
</feature>
<dbReference type="Pfam" id="PF21670">
    <property type="entry name" value="HOOK_N_NuMA"/>
    <property type="match status" value="1"/>
</dbReference>
<feature type="coiled-coil region" evidence="5">
    <location>
        <begin position="1305"/>
        <end position="1367"/>
    </location>
</feature>
<accession>A0AAQ4P004</accession>
<feature type="region of interest" description="Disordered" evidence="6">
    <location>
        <begin position="1397"/>
        <end position="1433"/>
    </location>
</feature>
<evidence type="ECO:0000256" key="6">
    <source>
        <dbReference type="SAM" id="MobiDB-lite"/>
    </source>
</evidence>
<evidence type="ECO:0000259" key="7">
    <source>
        <dbReference type="Pfam" id="PF21670"/>
    </source>
</evidence>
<evidence type="ECO:0000256" key="2">
    <source>
        <dbReference type="ARBA" id="ARBA00022490"/>
    </source>
</evidence>
<keyword evidence="3" id="KW-0597">Phosphoprotein</keyword>
<feature type="region of interest" description="Disordered" evidence="6">
    <location>
        <begin position="1670"/>
        <end position="1737"/>
    </location>
</feature>
<feature type="coiled-coil region" evidence="5">
    <location>
        <begin position="221"/>
        <end position="817"/>
    </location>
</feature>
<dbReference type="GO" id="GO:0005876">
    <property type="term" value="C:spindle microtubule"/>
    <property type="evidence" value="ECO:0007669"/>
    <property type="project" value="TreeGrafter"/>
</dbReference>
<dbReference type="PANTHER" id="PTHR18902:SF24">
    <property type="entry name" value="NUCLEAR MITOTIC APPARATUS PROTEIN 1"/>
    <property type="match status" value="1"/>
</dbReference>
<evidence type="ECO:0000256" key="1">
    <source>
        <dbReference type="ARBA" id="ARBA00004496"/>
    </source>
</evidence>
<dbReference type="InterPro" id="IPR051841">
    <property type="entry name" value="MT-Golgi_org_protein"/>
</dbReference>
<protein>
    <recommendedName>
        <fullName evidence="7">Nuclear mitotic apparatus protein 1 N-terminal hook domain-containing protein</fullName>
    </recommendedName>
</protein>
<feature type="coiled-coil region" evidence="5">
    <location>
        <begin position="967"/>
        <end position="1272"/>
    </location>
</feature>
<feature type="compositionally biased region" description="Polar residues" evidence="6">
    <location>
        <begin position="1690"/>
        <end position="1699"/>
    </location>
</feature>
<name>A0AAQ4P004_GASAC</name>
<evidence type="ECO:0000256" key="3">
    <source>
        <dbReference type="ARBA" id="ARBA00022553"/>
    </source>
</evidence>
<dbReference type="PANTHER" id="PTHR18902">
    <property type="entry name" value="NUCLEAR MITOTIC APPARATUS PROTEIN 1-RELATED"/>
    <property type="match status" value="1"/>
</dbReference>
<dbReference type="CDD" id="cd22224">
    <property type="entry name" value="HkD_NuMA"/>
    <property type="match status" value="1"/>
</dbReference>
<feature type="compositionally biased region" description="Polar residues" evidence="6">
    <location>
        <begin position="1671"/>
        <end position="1683"/>
    </location>
</feature>
<keyword evidence="4 5" id="KW-0175">Coiled coil</keyword>
<dbReference type="Ensembl" id="ENSGACT00000057910.1">
    <property type="protein sequence ID" value="ENSGACP00000030981.1"/>
    <property type="gene ID" value="ENSGACG00000007861.2"/>
</dbReference>
<dbReference type="GO" id="GO:0008017">
    <property type="term" value="F:microtubule binding"/>
    <property type="evidence" value="ECO:0007669"/>
    <property type="project" value="TreeGrafter"/>
</dbReference>
<evidence type="ECO:0000313" key="9">
    <source>
        <dbReference type="Proteomes" id="UP000007635"/>
    </source>
</evidence>
<feature type="coiled-coil region" evidence="5">
    <location>
        <begin position="843"/>
        <end position="941"/>
    </location>
</feature>
<dbReference type="GO" id="GO:0005813">
    <property type="term" value="C:centrosome"/>
    <property type="evidence" value="ECO:0007669"/>
    <property type="project" value="TreeGrafter"/>
</dbReference>
<organism evidence="8 9">
    <name type="scientific">Gasterosteus aculeatus aculeatus</name>
    <name type="common">three-spined stickleback</name>
    <dbReference type="NCBI Taxonomy" id="481459"/>
    <lineage>
        <taxon>Eukaryota</taxon>
        <taxon>Metazoa</taxon>
        <taxon>Chordata</taxon>
        <taxon>Craniata</taxon>
        <taxon>Vertebrata</taxon>
        <taxon>Euteleostomi</taxon>
        <taxon>Actinopterygii</taxon>
        <taxon>Neopterygii</taxon>
        <taxon>Teleostei</taxon>
        <taxon>Neoteleostei</taxon>
        <taxon>Acanthomorphata</taxon>
        <taxon>Eupercaria</taxon>
        <taxon>Perciformes</taxon>
        <taxon>Cottioidei</taxon>
        <taxon>Gasterosteales</taxon>
        <taxon>Gasterosteidae</taxon>
        <taxon>Gasterosteus</taxon>
    </lineage>
</organism>
<keyword evidence="9" id="KW-1185">Reference proteome</keyword>
<dbReference type="GO" id="GO:0000922">
    <property type="term" value="C:spindle pole"/>
    <property type="evidence" value="ECO:0007669"/>
    <property type="project" value="TreeGrafter"/>
</dbReference>
<evidence type="ECO:0000256" key="5">
    <source>
        <dbReference type="SAM" id="Coils"/>
    </source>
</evidence>
<feature type="compositionally biased region" description="Low complexity" evidence="6">
    <location>
        <begin position="1400"/>
        <end position="1413"/>
    </location>
</feature>
<dbReference type="GO" id="GO:0000132">
    <property type="term" value="P:establishment of mitotic spindle orientation"/>
    <property type="evidence" value="ECO:0007669"/>
    <property type="project" value="TreeGrafter"/>
</dbReference>
<comment type="subcellular location">
    <subcellularLocation>
        <location evidence="1">Cytoplasm</location>
    </subcellularLocation>
</comment>
<dbReference type="GO" id="GO:0005737">
    <property type="term" value="C:cytoplasm"/>
    <property type="evidence" value="ECO:0007669"/>
    <property type="project" value="UniProtKB-SubCell"/>
</dbReference>
<evidence type="ECO:0000313" key="8">
    <source>
        <dbReference type="Ensembl" id="ENSGACP00000030981.1"/>
    </source>
</evidence>
<feature type="region of interest" description="Disordered" evidence="6">
    <location>
        <begin position="1761"/>
        <end position="1842"/>
    </location>
</feature>
<keyword evidence="2" id="KW-0963">Cytoplasm</keyword>
<reference evidence="8" key="2">
    <citation type="submission" date="2025-08" db="UniProtKB">
        <authorList>
            <consortium name="Ensembl"/>
        </authorList>
    </citation>
    <scope>IDENTIFICATION</scope>
</reference>
<reference evidence="8 9" key="1">
    <citation type="journal article" date="2021" name="G3 (Bethesda)">
        <title>Improved contiguity of the threespine stickleback genome using long-read sequencing.</title>
        <authorList>
            <person name="Nath S."/>
            <person name="Shaw D.E."/>
            <person name="White M.A."/>
        </authorList>
    </citation>
    <scope>NUCLEOTIDE SEQUENCE [LARGE SCALE GENOMIC DNA]</scope>
    <source>
        <strain evidence="8 9">Lake Benthic</strain>
    </source>
</reference>
<dbReference type="InterPro" id="IPR048724">
    <property type="entry name" value="NuMA_N_HOOK"/>
</dbReference>